<keyword evidence="3" id="KW-1185">Reference proteome</keyword>
<dbReference type="InterPro" id="IPR013320">
    <property type="entry name" value="ConA-like_dom_sf"/>
</dbReference>
<reference evidence="2" key="3">
    <citation type="submission" date="2025-09" db="UniProtKB">
        <authorList>
            <consortium name="Ensembl"/>
        </authorList>
    </citation>
    <scope>IDENTIFICATION</scope>
</reference>
<dbReference type="InParanoid" id="H2Z6U0"/>
<dbReference type="Gene3D" id="2.60.120.200">
    <property type="match status" value="1"/>
</dbReference>
<dbReference type="Ensembl" id="ENSCSAVT00000013452.1">
    <property type="protein sequence ID" value="ENSCSAVP00000013302.1"/>
    <property type="gene ID" value="ENSCSAVG00000007807.1"/>
</dbReference>
<evidence type="ECO:0000259" key="1">
    <source>
        <dbReference type="PROSITE" id="PS50060"/>
    </source>
</evidence>
<reference evidence="3" key="1">
    <citation type="submission" date="2003-08" db="EMBL/GenBank/DDBJ databases">
        <authorList>
            <person name="Birren B."/>
            <person name="Nusbaum C."/>
            <person name="Abebe A."/>
            <person name="Abouelleil A."/>
            <person name="Adekoya E."/>
            <person name="Ait-zahra M."/>
            <person name="Allen N."/>
            <person name="Allen T."/>
            <person name="An P."/>
            <person name="Anderson M."/>
            <person name="Anderson S."/>
            <person name="Arachchi H."/>
            <person name="Armbruster J."/>
            <person name="Bachantsang P."/>
            <person name="Baldwin J."/>
            <person name="Barry A."/>
            <person name="Bayul T."/>
            <person name="Blitshsteyn B."/>
            <person name="Bloom T."/>
            <person name="Blye J."/>
            <person name="Boguslavskiy L."/>
            <person name="Borowsky M."/>
            <person name="Boukhgalter B."/>
            <person name="Brunache A."/>
            <person name="Butler J."/>
            <person name="Calixte N."/>
            <person name="Calvo S."/>
            <person name="Camarata J."/>
            <person name="Campo K."/>
            <person name="Chang J."/>
            <person name="Cheshatsang Y."/>
            <person name="Citroen M."/>
            <person name="Collymore A."/>
            <person name="Considine T."/>
            <person name="Cook A."/>
            <person name="Cooke P."/>
            <person name="Corum B."/>
            <person name="Cuomo C."/>
            <person name="David R."/>
            <person name="Dawoe T."/>
            <person name="Degray S."/>
            <person name="Dodge S."/>
            <person name="Dooley K."/>
            <person name="Dorje P."/>
            <person name="Dorjee K."/>
            <person name="Dorris L."/>
            <person name="Duffey N."/>
            <person name="Dupes A."/>
            <person name="Elkins T."/>
            <person name="Engels R."/>
            <person name="Erickson J."/>
            <person name="Farina A."/>
            <person name="Faro S."/>
            <person name="Ferreira P."/>
            <person name="Fischer H."/>
            <person name="Fitzgerald M."/>
            <person name="Foley K."/>
            <person name="Gage D."/>
            <person name="Galagan J."/>
            <person name="Gearin G."/>
            <person name="Gnerre S."/>
            <person name="Gnirke A."/>
            <person name="Goyette A."/>
            <person name="Graham J."/>
            <person name="Grandbois E."/>
            <person name="Gyaltsen K."/>
            <person name="Hafez N."/>
            <person name="Hagopian D."/>
            <person name="Hagos B."/>
            <person name="Hall J."/>
            <person name="Hatcher B."/>
            <person name="Heller A."/>
            <person name="Higgins H."/>
            <person name="Honan T."/>
            <person name="Horn A."/>
            <person name="Houde N."/>
            <person name="Hughes L."/>
            <person name="Hulme W."/>
            <person name="Husby E."/>
            <person name="Iliev I."/>
            <person name="Jaffe D."/>
            <person name="Jones C."/>
            <person name="Kamal M."/>
            <person name="Kamat A."/>
            <person name="Kamvysselis M."/>
            <person name="Karlsson E."/>
            <person name="Kells C."/>
            <person name="Kieu A."/>
            <person name="Kisner P."/>
            <person name="Kodira C."/>
            <person name="Kulbokas E."/>
            <person name="Labutti K."/>
            <person name="Lama D."/>
            <person name="Landers T."/>
            <person name="Leger J."/>
            <person name="Levine S."/>
            <person name="Lewis D."/>
            <person name="Lewis T."/>
            <person name="Lindblad-toh K."/>
            <person name="Liu X."/>
            <person name="Lokyitsang T."/>
            <person name="Lokyitsang Y."/>
            <person name="Lucien O."/>
            <person name="Lui A."/>
            <person name="Ma L.J."/>
            <person name="Mabbitt R."/>
            <person name="Macdonald J."/>
            <person name="Maclean C."/>
            <person name="Major J."/>
            <person name="Manning J."/>
            <person name="Marabella R."/>
            <person name="Maru K."/>
            <person name="Matthews C."/>
            <person name="Mauceli E."/>
            <person name="Mccarthy M."/>
            <person name="Mcdonough S."/>
            <person name="Mcghee T."/>
            <person name="Meldrim J."/>
            <person name="Meneus L."/>
            <person name="Mesirov J."/>
            <person name="Mihalev A."/>
            <person name="Mihova T."/>
            <person name="Mikkelsen T."/>
            <person name="Mlenga V."/>
            <person name="Moru K."/>
            <person name="Mozes J."/>
            <person name="Mulrain L."/>
            <person name="Munson G."/>
            <person name="Naylor J."/>
            <person name="Newes C."/>
            <person name="Nguyen C."/>
            <person name="Nguyen N."/>
            <person name="Nguyen T."/>
            <person name="Nicol R."/>
            <person name="Nielsen C."/>
            <person name="Nizzari M."/>
            <person name="Norbu C."/>
            <person name="Norbu N."/>
            <person name="O'donnell P."/>
            <person name="Okoawo O."/>
            <person name="O'leary S."/>
            <person name="Omotosho B."/>
            <person name="O'neill K."/>
            <person name="Osman S."/>
            <person name="Parker S."/>
            <person name="Perrin D."/>
            <person name="Phunkhang P."/>
            <person name="Piqani B."/>
            <person name="Purcell S."/>
            <person name="Rachupka T."/>
            <person name="Ramasamy U."/>
            <person name="Rameau R."/>
            <person name="Ray V."/>
            <person name="Raymond C."/>
            <person name="Retta R."/>
            <person name="Richardson S."/>
            <person name="Rise C."/>
            <person name="Rodriguez J."/>
            <person name="Rogers J."/>
            <person name="Rogov P."/>
            <person name="Rutman M."/>
            <person name="Schupbach R."/>
            <person name="Seaman C."/>
            <person name="Settipalli S."/>
            <person name="Sharpe T."/>
            <person name="Sheridan J."/>
            <person name="Sherpa N."/>
            <person name="Shi J."/>
            <person name="Smirnov S."/>
            <person name="Smith C."/>
            <person name="Sougnez C."/>
            <person name="Spencer B."/>
            <person name="Stalker J."/>
            <person name="Stange-thomann N."/>
            <person name="Stavropoulos S."/>
            <person name="Stetson K."/>
            <person name="Stone C."/>
            <person name="Stone S."/>
            <person name="Stubbs M."/>
            <person name="Talamas J."/>
            <person name="Tchuinga P."/>
            <person name="Tenzing P."/>
            <person name="Tesfaye S."/>
            <person name="Theodore J."/>
            <person name="Thoulutsang Y."/>
            <person name="Topham K."/>
            <person name="Towey S."/>
            <person name="Tsamla T."/>
            <person name="Tsomo N."/>
            <person name="Vallee D."/>
            <person name="Vassiliev H."/>
            <person name="Venkataraman V."/>
            <person name="Vinson J."/>
            <person name="Vo A."/>
            <person name="Wade C."/>
            <person name="Wang S."/>
            <person name="Wangchuk T."/>
            <person name="Wangdi T."/>
            <person name="Whittaker C."/>
            <person name="Wilkinson J."/>
            <person name="Wu Y."/>
            <person name="Wyman D."/>
            <person name="Yadav S."/>
            <person name="Yang S."/>
            <person name="Yang X."/>
            <person name="Yeager S."/>
            <person name="Yee E."/>
            <person name="Young G."/>
            <person name="Zainoun J."/>
            <person name="Zembeck L."/>
            <person name="Zimmer A."/>
            <person name="Zody M."/>
            <person name="Lander E."/>
        </authorList>
    </citation>
    <scope>NUCLEOTIDE SEQUENCE [LARGE SCALE GENOMIC DNA]</scope>
</reference>
<dbReference type="InterPro" id="IPR000998">
    <property type="entry name" value="MAM_dom"/>
</dbReference>
<protein>
    <recommendedName>
        <fullName evidence="1">MAM domain-containing protein</fullName>
    </recommendedName>
</protein>
<dbReference type="Proteomes" id="UP000007875">
    <property type="component" value="Unassembled WGS sequence"/>
</dbReference>
<accession>H2Z6U0</accession>
<organism evidence="2 3">
    <name type="scientific">Ciona savignyi</name>
    <name type="common">Pacific transparent sea squirt</name>
    <dbReference type="NCBI Taxonomy" id="51511"/>
    <lineage>
        <taxon>Eukaryota</taxon>
        <taxon>Metazoa</taxon>
        <taxon>Chordata</taxon>
        <taxon>Tunicata</taxon>
        <taxon>Ascidiacea</taxon>
        <taxon>Phlebobranchia</taxon>
        <taxon>Cionidae</taxon>
        <taxon>Ciona</taxon>
    </lineage>
</organism>
<reference evidence="2" key="2">
    <citation type="submission" date="2025-08" db="UniProtKB">
        <authorList>
            <consortium name="Ensembl"/>
        </authorList>
    </citation>
    <scope>IDENTIFICATION</scope>
</reference>
<name>H2Z6U0_CIOSA</name>
<dbReference type="GeneTree" id="ENSGT00730000112491"/>
<dbReference type="GO" id="GO:0016020">
    <property type="term" value="C:membrane"/>
    <property type="evidence" value="ECO:0007669"/>
    <property type="project" value="InterPro"/>
</dbReference>
<dbReference type="SUPFAM" id="SSF49899">
    <property type="entry name" value="Concanavalin A-like lectins/glucanases"/>
    <property type="match status" value="1"/>
</dbReference>
<dbReference type="Pfam" id="PF00629">
    <property type="entry name" value="MAM"/>
    <property type="match status" value="1"/>
</dbReference>
<evidence type="ECO:0000313" key="2">
    <source>
        <dbReference type="Ensembl" id="ENSCSAVP00000013302.1"/>
    </source>
</evidence>
<feature type="domain" description="MAM" evidence="1">
    <location>
        <begin position="20"/>
        <end position="108"/>
    </location>
</feature>
<sequence>MHGGLDNITLSEGACPRSSFNCSFDYPTPLCEGWTQRTSDPIHPEFVNSTENQYLQVPDHTGNGGTFATIHKRFLNIGQLVSPKIFLNESSIYCLDFWYYINGSNRVGLEVFDHHYLTYVDGNNLKWFRSVAPTWQHGLIEIGKNESS</sequence>
<evidence type="ECO:0000313" key="3">
    <source>
        <dbReference type="Proteomes" id="UP000007875"/>
    </source>
</evidence>
<dbReference type="HOGENOM" id="CLU_1762895_0_0_1"/>
<proteinExistence type="predicted"/>
<dbReference type="PROSITE" id="PS50060">
    <property type="entry name" value="MAM_2"/>
    <property type="match status" value="1"/>
</dbReference>
<dbReference type="AlphaFoldDB" id="H2Z6U0"/>